<proteinExistence type="predicted"/>
<evidence type="ECO:0000313" key="4">
    <source>
        <dbReference type="Proteomes" id="UP000178129"/>
    </source>
</evidence>
<evidence type="ECO:0000256" key="2">
    <source>
        <dbReference type="SAM" id="MobiDB-lite"/>
    </source>
</evidence>
<organism evidence="3 4">
    <name type="scientific">Rhynchosporium graminicola</name>
    <dbReference type="NCBI Taxonomy" id="2792576"/>
    <lineage>
        <taxon>Eukaryota</taxon>
        <taxon>Fungi</taxon>
        <taxon>Dikarya</taxon>
        <taxon>Ascomycota</taxon>
        <taxon>Pezizomycotina</taxon>
        <taxon>Leotiomycetes</taxon>
        <taxon>Helotiales</taxon>
        <taxon>Ploettnerulaceae</taxon>
        <taxon>Rhynchosporium</taxon>
    </lineage>
</organism>
<name>A0A1E1KH38_9HELO</name>
<reference evidence="4" key="1">
    <citation type="submission" date="2016-03" db="EMBL/GenBank/DDBJ databases">
        <authorList>
            <person name="Ploux O."/>
        </authorList>
    </citation>
    <scope>NUCLEOTIDE SEQUENCE [LARGE SCALE GENOMIC DNA]</scope>
    <source>
        <strain evidence="4">UK7</strain>
    </source>
</reference>
<feature type="coiled-coil region" evidence="1">
    <location>
        <begin position="365"/>
        <end position="394"/>
    </location>
</feature>
<feature type="region of interest" description="Disordered" evidence="2">
    <location>
        <begin position="462"/>
        <end position="486"/>
    </location>
</feature>
<keyword evidence="4" id="KW-1185">Reference proteome</keyword>
<evidence type="ECO:0000313" key="3">
    <source>
        <dbReference type="EMBL" id="CZS97378.1"/>
    </source>
</evidence>
<dbReference type="Proteomes" id="UP000178129">
    <property type="component" value="Unassembled WGS sequence"/>
</dbReference>
<keyword evidence="1" id="KW-0175">Coiled coil</keyword>
<accession>A0A1E1KH38</accession>
<dbReference type="AlphaFoldDB" id="A0A1E1KH38"/>
<comment type="caution">
    <text evidence="3">The sequence shown here is derived from an EMBL/GenBank/DDBJ whole genome shotgun (WGS) entry which is preliminary data.</text>
</comment>
<dbReference type="EMBL" id="FJUW01000013">
    <property type="protein sequence ID" value="CZS97378.1"/>
    <property type="molecule type" value="Genomic_DNA"/>
</dbReference>
<evidence type="ECO:0000256" key="1">
    <source>
        <dbReference type="SAM" id="Coils"/>
    </source>
</evidence>
<feature type="compositionally biased region" description="Basic and acidic residues" evidence="2">
    <location>
        <begin position="466"/>
        <end position="486"/>
    </location>
</feature>
<dbReference type="InParanoid" id="A0A1E1KH38"/>
<gene>
    <name evidence="3" type="ORF">RCO7_00264</name>
</gene>
<protein>
    <submittedName>
        <fullName evidence="3">Uncharacterized protein</fullName>
    </submittedName>
</protein>
<sequence length="486" mass="55311">MAPHKRSHETSEPEIGTLLTLPGAQIEDLAVKLNGWALRDGMQEREINQTITARPPSRTLCTTVIANYHGKDNILFRNSMNLMEGEIAPPTNISRRYLIVGYAILARSQGEYSQKNRAYQEGDNKSIGGSVPLNSRGEDIFFRYEYRSPATNAKKRKAAWVKSIIEAANEVKLGNTSVSNVPVSVPIRNMTTSLSEHNFGKSKTDIAAAHHAFNKLASGEHYERQTPSASDFHKDFSRGNSGGESTVYDINQPQVKVSSSPATPRSYFSESLASAGTTGMREESLAPETLQTAKELHKIPQQSVKVERDKLIADTKKTLDKEEILQGWQVALNQEKAVFQRESELKANKLAERECLAQIHERRLYEREQQLQVREQAMKEEVEREERIHETEQKLRRWEEILIKKGQDFIERENRYWDERAILVADERLLQDREAAMDEAQKAFDAKISDAIESLSVVQQARKRKERSDIGDLEWESKKQRTENGC</sequence>